<sequence>MARDLKIEIFAYKWFHFTLREYIMLSPEYDVTEVYKDEYLAYPDCVEASNCEELCEAVMFRRWLSAKLYIKEIRAQINEFQNSQMDFYYYIIRTCNRVDLFGSLPIFEKVFATSAFVSCLCSFCYRKNFTEVMRCSYICWAMYFDEFIDEFYEQGGWTGLKIVAASYRRPVELLNITSKQESLIVVLIKIRKAIKDFFRFKKIEEIYYAENISVSWVKYYARNINKSSDNDFDYLTEESYNNELENYSEVEDSLMHLKYLCDPNGSEIVKTLNRMSSTNSLETFMANLATNICNKHENLQSEEDNILAPKLKQTTTFVNLASKSAENLNTEDEKVLDYRKAGKYSPTTLDISSKQNSLIKTGLVSDADRTKTESFQLQNQEQGMEATITENLFENMTISKSKGKNYLKKNTIFTAQLNSTGKNIEKEDNGIRYDTRKEQDEWKTKNSTNKNTTLAGQMYTTENNDAKIDDNKIQNGLRKERDEWKVIKSASRFMNLIEQIPLTKKNAEKENGNKTQDGTRKEQEENSNKTQDGTRQDLEESNNKTQDGMRKELEENSKKAQDGTKKELEKNSNKTQDGTKKELEENSNKTQDGTRKELEEWKGIGEVSIPTGGTNVDGENSKIKCNSSQKKKNKRKGKKRKEQSTVPTGEMIYNENKEISNSLREEQEDDDIKNFLRLFLVLGDKQGISYVRKTSQFNNKKLNA</sequence>
<reference evidence="2" key="1">
    <citation type="journal article" date="2020" name="bioRxiv">
        <title>Chromosome-level reference genome of the European wasp spider Argiope bruennichi: a resource for studies on range expansion and evolutionary adaptation.</title>
        <authorList>
            <person name="Sheffer M.M."/>
            <person name="Hoppe A."/>
            <person name="Krehenwinkel H."/>
            <person name="Uhl G."/>
            <person name="Kuss A.W."/>
            <person name="Jensen L."/>
            <person name="Jensen C."/>
            <person name="Gillespie R.G."/>
            <person name="Hoff K.J."/>
            <person name="Prost S."/>
        </authorList>
    </citation>
    <scope>NUCLEOTIDE SEQUENCE</scope>
</reference>
<feature type="compositionally biased region" description="Polar residues" evidence="1">
    <location>
        <begin position="454"/>
        <end position="463"/>
    </location>
</feature>
<protein>
    <submittedName>
        <fullName evidence="2">Uncharacterized protein</fullName>
    </submittedName>
</protein>
<accession>A0A8T0EE08</accession>
<name>A0A8T0EE08_ARGBR</name>
<evidence type="ECO:0000313" key="3">
    <source>
        <dbReference type="Proteomes" id="UP000807504"/>
    </source>
</evidence>
<evidence type="ECO:0000256" key="1">
    <source>
        <dbReference type="SAM" id="MobiDB-lite"/>
    </source>
</evidence>
<dbReference type="Proteomes" id="UP000807504">
    <property type="component" value="Unassembled WGS sequence"/>
</dbReference>
<proteinExistence type="predicted"/>
<feature type="region of interest" description="Disordered" evidence="1">
    <location>
        <begin position="437"/>
        <end position="467"/>
    </location>
</feature>
<feature type="compositionally biased region" description="Basic residues" evidence="1">
    <location>
        <begin position="629"/>
        <end position="641"/>
    </location>
</feature>
<gene>
    <name evidence="2" type="ORF">HNY73_018360</name>
</gene>
<feature type="compositionally biased region" description="Basic and acidic residues" evidence="1">
    <location>
        <begin position="505"/>
        <end position="603"/>
    </location>
</feature>
<feature type="region of interest" description="Disordered" evidence="1">
    <location>
        <begin position="504"/>
        <end position="653"/>
    </location>
</feature>
<dbReference type="AlphaFoldDB" id="A0A8T0EE08"/>
<reference evidence="2" key="2">
    <citation type="submission" date="2020-06" db="EMBL/GenBank/DDBJ databases">
        <authorList>
            <person name="Sheffer M."/>
        </authorList>
    </citation>
    <scope>NUCLEOTIDE SEQUENCE</scope>
</reference>
<organism evidence="2 3">
    <name type="scientific">Argiope bruennichi</name>
    <name type="common">Wasp spider</name>
    <name type="synonym">Aranea bruennichi</name>
    <dbReference type="NCBI Taxonomy" id="94029"/>
    <lineage>
        <taxon>Eukaryota</taxon>
        <taxon>Metazoa</taxon>
        <taxon>Ecdysozoa</taxon>
        <taxon>Arthropoda</taxon>
        <taxon>Chelicerata</taxon>
        <taxon>Arachnida</taxon>
        <taxon>Araneae</taxon>
        <taxon>Araneomorphae</taxon>
        <taxon>Entelegynae</taxon>
        <taxon>Araneoidea</taxon>
        <taxon>Araneidae</taxon>
        <taxon>Argiope</taxon>
    </lineage>
</organism>
<keyword evidence="3" id="KW-1185">Reference proteome</keyword>
<evidence type="ECO:0000313" key="2">
    <source>
        <dbReference type="EMBL" id="KAF8770883.1"/>
    </source>
</evidence>
<dbReference type="EMBL" id="JABXBU010002228">
    <property type="protein sequence ID" value="KAF8770883.1"/>
    <property type="molecule type" value="Genomic_DNA"/>
</dbReference>
<comment type="caution">
    <text evidence="2">The sequence shown here is derived from an EMBL/GenBank/DDBJ whole genome shotgun (WGS) entry which is preliminary data.</text>
</comment>